<protein>
    <submittedName>
        <fullName evidence="1">Uncharacterized protein</fullName>
    </submittedName>
</protein>
<dbReference type="SUPFAM" id="SSF52047">
    <property type="entry name" value="RNI-like"/>
    <property type="match status" value="1"/>
</dbReference>
<organism evidence="1 2">
    <name type="scientific">Desmophyllum pertusum</name>
    <dbReference type="NCBI Taxonomy" id="174260"/>
    <lineage>
        <taxon>Eukaryota</taxon>
        <taxon>Metazoa</taxon>
        <taxon>Cnidaria</taxon>
        <taxon>Anthozoa</taxon>
        <taxon>Hexacorallia</taxon>
        <taxon>Scleractinia</taxon>
        <taxon>Caryophylliina</taxon>
        <taxon>Caryophylliidae</taxon>
        <taxon>Desmophyllum</taxon>
    </lineage>
</organism>
<sequence length="618" mass="69099">MADELAESCPCRLEDLCVKFVGTNGSLWNPEQFLGIPRHLLFPILKKFHPFDVERLEVSGVFQTIGIDTDPVWRGFYLDSWPRKNKWPDVYFKTKGISKGGEGWRVCYLQRRLQDALNSRHALSKETSCSSSEVTQSLQNIVSVCGRYATYLRLYNSACVLLAENLDIFLRLAEHIEFLEVFLLRDNGVSPLCHLLQVLTTKRLKSVGFCFCKVSDVQMWSRIIHSLSKRSQEKYGVIGINAEAENVIACTPAQTTTGTCTCDLLTQGGNAKSYDFGKQTCNQLNHEQDRESISRESSVAQADENVTCDSLKEIDDFDIYDFTDSSSLSADTQENITTLSGTCKCTTHVRRSDTKEISGNVIQSLDLYDEVFGHCKSGQSTDATKELSPCPIMQVPEEASEQCRFSPGASKLETSFLTLSCSLVHFELVGFWLLPDVLALFVYTLKGWLTLESLILDDNALSFVSIMPGCEFIDTLSFLCANGRLQFLQMTNNPVNDEFAKLFFEKLVSAFCLKCNDCNNTRSLTKLKFSSNHVSPVFSEYLGRVIRDVCACKLSNQSTAEMSESIPSVTDCKDCTQAGCGKQKCSRVLGHCVTCESDKNLPLGSWKTKLCNQGESFF</sequence>
<reference evidence="1" key="1">
    <citation type="submission" date="2023-01" db="EMBL/GenBank/DDBJ databases">
        <title>Genome assembly of the deep-sea coral Lophelia pertusa.</title>
        <authorList>
            <person name="Herrera S."/>
            <person name="Cordes E."/>
        </authorList>
    </citation>
    <scope>NUCLEOTIDE SEQUENCE</scope>
    <source>
        <strain evidence="1">USNM1676648</strain>
        <tissue evidence="1">Polyp</tissue>
    </source>
</reference>
<dbReference type="Proteomes" id="UP001163046">
    <property type="component" value="Unassembled WGS sequence"/>
</dbReference>
<accession>A0A9W9ZKL5</accession>
<name>A0A9W9ZKL5_9CNID</name>
<proteinExistence type="predicted"/>
<keyword evidence="2" id="KW-1185">Reference proteome</keyword>
<dbReference type="OrthoDB" id="5971143at2759"/>
<dbReference type="Gene3D" id="3.80.10.10">
    <property type="entry name" value="Ribonuclease Inhibitor"/>
    <property type="match status" value="1"/>
</dbReference>
<evidence type="ECO:0000313" key="1">
    <source>
        <dbReference type="EMBL" id="KAJ7382669.1"/>
    </source>
</evidence>
<evidence type="ECO:0000313" key="2">
    <source>
        <dbReference type="Proteomes" id="UP001163046"/>
    </source>
</evidence>
<gene>
    <name evidence="1" type="ORF">OS493_033727</name>
</gene>
<dbReference type="AlphaFoldDB" id="A0A9W9ZKL5"/>
<comment type="caution">
    <text evidence="1">The sequence shown here is derived from an EMBL/GenBank/DDBJ whole genome shotgun (WGS) entry which is preliminary data.</text>
</comment>
<dbReference type="InterPro" id="IPR032675">
    <property type="entry name" value="LRR_dom_sf"/>
</dbReference>
<dbReference type="EMBL" id="MU825918">
    <property type="protein sequence ID" value="KAJ7382669.1"/>
    <property type="molecule type" value="Genomic_DNA"/>
</dbReference>